<dbReference type="EMBL" id="WIJB01000001">
    <property type="protein sequence ID" value="MQQ01442.1"/>
    <property type="molecule type" value="Genomic_DNA"/>
</dbReference>
<reference evidence="2 3" key="1">
    <citation type="submission" date="2019-10" db="EMBL/GenBank/DDBJ databases">
        <title>Streptococcus mitis of the oral and urogenital tracts.</title>
        <authorList>
            <person name="Price T."/>
            <person name="Mores C.R."/>
            <person name="Putonti C."/>
            <person name="Wolfe A.J."/>
        </authorList>
    </citation>
    <scope>NUCLEOTIDE SEQUENCE [LARGE SCALE GENOMIC DNA]</scope>
    <source>
        <strain evidence="2 3">SM50</strain>
    </source>
</reference>
<proteinExistence type="predicted"/>
<dbReference type="RefSeq" id="WP_153219384.1">
    <property type="nucleotide sequence ID" value="NZ_WIJB01000001.1"/>
</dbReference>
<feature type="transmembrane region" description="Helical" evidence="1">
    <location>
        <begin position="40"/>
        <end position="61"/>
    </location>
</feature>
<name>A0A7X1US24_STRMT</name>
<evidence type="ECO:0000256" key="1">
    <source>
        <dbReference type="SAM" id="Phobius"/>
    </source>
</evidence>
<keyword evidence="1" id="KW-0472">Membrane</keyword>
<dbReference type="Proteomes" id="UP000432694">
    <property type="component" value="Unassembled WGS sequence"/>
</dbReference>
<comment type="caution">
    <text evidence="2">The sequence shown here is derived from an EMBL/GenBank/DDBJ whole genome shotgun (WGS) entry which is preliminary data.</text>
</comment>
<feature type="transmembrane region" description="Helical" evidence="1">
    <location>
        <begin position="16"/>
        <end position="34"/>
    </location>
</feature>
<protein>
    <submittedName>
        <fullName evidence="2">Uncharacterized protein</fullName>
    </submittedName>
</protein>
<keyword evidence="1" id="KW-0812">Transmembrane</keyword>
<dbReference type="AlphaFoldDB" id="A0A7X1US24"/>
<sequence>MKKVQSVFRKFISLKWYYQLAIALVSAVTVALLIKFLIWFVPIIGAILALLLVFTEGEIFSTMWESYKQRKQAPTNPLFVTVYHRLTECCVTDLPVSTLQFVQGVEFPDINQGLYFVHLEKEISDELLWEFETRVRQTVKFMSNDLTDCVVSRSNREPFLAIKVRLVSADDMILIQKNQMEEDF</sequence>
<organism evidence="2 3">
    <name type="scientific">Streptococcus mitis</name>
    <dbReference type="NCBI Taxonomy" id="28037"/>
    <lineage>
        <taxon>Bacteria</taxon>
        <taxon>Bacillati</taxon>
        <taxon>Bacillota</taxon>
        <taxon>Bacilli</taxon>
        <taxon>Lactobacillales</taxon>
        <taxon>Streptococcaceae</taxon>
        <taxon>Streptococcus</taxon>
        <taxon>Streptococcus mitis group</taxon>
    </lineage>
</organism>
<gene>
    <name evidence="2" type="ORF">GEZ98_00655</name>
</gene>
<evidence type="ECO:0000313" key="3">
    <source>
        <dbReference type="Proteomes" id="UP000432694"/>
    </source>
</evidence>
<accession>A0A7X1US24</accession>
<keyword evidence="1" id="KW-1133">Transmembrane helix</keyword>
<evidence type="ECO:0000313" key="2">
    <source>
        <dbReference type="EMBL" id="MQQ01442.1"/>
    </source>
</evidence>